<evidence type="ECO:0000313" key="3">
    <source>
        <dbReference type="Proteomes" id="UP001500298"/>
    </source>
</evidence>
<sequence length="179" mass="20627">MKLLLLGDSITEAFDTDKLLPHWEVNNQGVWGDSTYECLSHITEEWFSGQPYDYVFICIGTNDLVRDRSDKMILDKVREIIQALYQYVSPKESKVVLTTLFPTLNIADRTNERIDGYNQKLAQLAAEIGVDFYHLNSFFKSEDNALKEEFSADGLHLTETAYKHWSECLQNFIAELTTT</sequence>
<protein>
    <submittedName>
        <fullName evidence="2">SGNH/GDSL hydrolase family protein</fullName>
    </submittedName>
</protein>
<dbReference type="InterPro" id="IPR013830">
    <property type="entry name" value="SGNH_hydro"/>
</dbReference>
<dbReference type="InterPro" id="IPR036514">
    <property type="entry name" value="SGNH_hydro_sf"/>
</dbReference>
<feature type="domain" description="SGNH hydrolase-type esterase" evidence="1">
    <location>
        <begin position="6"/>
        <end position="163"/>
    </location>
</feature>
<dbReference type="Gene3D" id="3.40.50.1110">
    <property type="entry name" value="SGNH hydrolase"/>
    <property type="match status" value="1"/>
</dbReference>
<dbReference type="Pfam" id="PF13472">
    <property type="entry name" value="Lipase_GDSL_2"/>
    <property type="match status" value="1"/>
</dbReference>
<proteinExistence type="predicted"/>
<dbReference type="PANTHER" id="PTHR30383">
    <property type="entry name" value="THIOESTERASE 1/PROTEASE 1/LYSOPHOSPHOLIPASE L1"/>
    <property type="match status" value="1"/>
</dbReference>
<dbReference type="PANTHER" id="PTHR30383:SF5">
    <property type="entry name" value="SGNH HYDROLASE-TYPE ESTERASE DOMAIN-CONTAINING PROTEIN"/>
    <property type="match status" value="1"/>
</dbReference>
<organism evidence="2 3">
    <name type="scientific">Algivirga pacifica</name>
    <dbReference type="NCBI Taxonomy" id="1162670"/>
    <lineage>
        <taxon>Bacteria</taxon>
        <taxon>Pseudomonadati</taxon>
        <taxon>Bacteroidota</taxon>
        <taxon>Cytophagia</taxon>
        <taxon>Cytophagales</taxon>
        <taxon>Flammeovirgaceae</taxon>
        <taxon>Algivirga</taxon>
    </lineage>
</organism>
<gene>
    <name evidence="2" type="ORF">GCM10023331_09830</name>
</gene>
<accession>A0ABP9D7L0</accession>
<keyword evidence="2" id="KW-0378">Hydrolase</keyword>
<dbReference type="InterPro" id="IPR051532">
    <property type="entry name" value="Ester_Hydrolysis_Enzymes"/>
</dbReference>
<reference evidence="3" key="1">
    <citation type="journal article" date="2019" name="Int. J. Syst. Evol. Microbiol.">
        <title>The Global Catalogue of Microorganisms (GCM) 10K type strain sequencing project: providing services to taxonomists for standard genome sequencing and annotation.</title>
        <authorList>
            <consortium name="The Broad Institute Genomics Platform"/>
            <consortium name="The Broad Institute Genome Sequencing Center for Infectious Disease"/>
            <person name="Wu L."/>
            <person name="Ma J."/>
        </authorList>
    </citation>
    <scope>NUCLEOTIDE SEQUENCE [LARGE SCALE GENOMIC DNA]</scope>
    <source>
        <strain evidence="3">JCM 18326</strain>
    </source>
</reference>
<evidence type="ECO:0000313" key="2">
    <source>
        <dbReference type="EMBL" id="GAA4827079.1"/>
    </source>
</evidence>
<keyword evidence="3" id="KW-1185">Reference proteome</keyword>
<dbReference type="GO" id="GO:0016787">
    <property type="term" value="F:hydrolase activity"/>
    <property type="evidence" value="ECO:0007669"/>
    <property type="project" value="UniProtKB-KW"/>
</dbReference>
<dbReference type="Proteomes" id="UP001500298">
    <property type="component" value="Unassembled WGS sequence"/>
</dbReference>
<comment type="caution">
    <text evidence="2">The sequence shown here is derived from an EMBL/GenBank/DDBJ whole genome shotgun (WGS) entry which is preliminary data.</text>
</comment>
<name>A0ABP9D7L0_9BACT</name>
<dbReference type="RefSeq" id="WP_345369692.1">
    <property type="nucleotide sequence ID" value="NZ_BAABJX010000017.1"/>
</dbReference>
<dbReference type="EMBL" id="BAABJX010000017">
    <property type="protein sequence ID" value="GAA4827079.1"/>
    <property type="molecule type" value="Genomic_DNA"/>
</dbReference>
<evidence type="ECO:0000259" key="1">
    <source>
        <dbReference type="Pfam" id="PF13472"/>
    </source>
</evidence>
<dbReference type="SUPFAM" id="SSF52266">
    <property type="entry name" value="SGNH hydrolase"/>
    <property type="match status" value="1"/>
</dbReference>